<dbReference type="InterPro" id="IPR003607">
    <property type="entry name" value="HD/PDEase_dom"/>
</dbReference>
<dbReference type="VEuPathDB" id="TriTrypDB:BSAL_34625"/>
<keyword evidence="9" id="KW-1185">Reference proteome</keyword>
<feature type="binding site" evidence="4">
    <location>
        <position position="847"/>
    </location>
    <ligand>
        <name>AMP</name>
        <dbReference type="ChEBI" id="CHEBI:456215"/>
    </ligand>
</feature>
<feature type="compositionally biased region" description="Basic and acidic residues" evidence="6">
    <location>
        <begin position="417"/>
        <end position="430"/>
    </location>
</feature>
<dbReference type="Proteomes" id="UP000051952">
    <property type="component" value="Unassembled WGS sequence"/>
</dbReference>
<evidence type="ECO:0000256" key="3">
    <source>
        <dbReference type="PIRSR" id="PIRSR623088-1"/>
    </source>
</evidence>
<evidence type="ECO:0000313" key="8">
    <source>
        <dbReference type="EMBL" id="CUG91885.1"/>
    </source>
</evidence>
<feature type="binding site" evidence="4">
    <location>
        <position position="652"/>
    </location>
    <ligand>
        <name>AMP</name>
        <dbReference type="ChEBI" id="CHEBI:456215"/>
    </ligand>
</feature>
<dbReference type="CDD" id="cd00077">
    <property type="entry name" value="HDc"/>
    <property type="match status" value="1"/>
</dbReference>
<dbReference type="InterPro" id="IPR036971">
    <property type="entry name" value="PDEase_catalytic_dom_sf"/>
</dbReference>
<feature type="binding site" evidence="5">
    <location>
        <position position="652"/>
    </location>
    <ligand>
        <name>Zn(2+)</name>
        <dbReference type="ChEBI" id="CHEBI:29105"/>
        <label>2</label>
    </ligand>
</feature>
<feature type="region of interest" description="Disordered" evidence="6">
    <location>
        <begin position="385"/>
        <end position="500"/>
    </location>
</feature>
<dbReference type="Gene3D" id="1.10.1300.10">
    <property type="entry name" value="3'5'-cyclic nucleotide phosphodiesterase, catalytic domain"/>
    <property type="match status" value="1"/>
</dbReference>
<evidence type="ECO:0000256" key="4">
    <source>
        <dbReference type="PIRSR" id="PIRSR623088-2"/>
    </source>
</evidence>
<feature type="binding site" evidence="5">
    <location>
        <position position="615"/>
    </location>
    <ligand>
        <name>Zn(2+)</name>
        <dbReference type="ChEBI" id="CHEBI:29105"/>
        <label>1</label>
    </ligand>
</feature>
<feature type="binding site" evidence="5">
    <location>
        <position position="796"/>
    </location>
    <ligand>
        <name>Zn(2+)</name>
        <dbReference type="ChEBI" id="CHEBI:29105"/>
        <label>1</label>
    </ligand>
</feature>
<dbReference type="InterPro" id="IPR023088">
    <property type="entry name" value="PDEase"/>
</dbReference>
<dbReference type="EMBL" id="CYKH01001977">
    <property type="protein sequence ID" value="CUG91885.1"/>
    <property type="molecule type" value="Genomic_DNA"/>
</dbReference>
<feature type="compositionally biased region" description="Polar residues" evidence="6">
    <location>
        <begin position="385"/>
        <end position="397"/>
    </location>
</feature>
<keyword evidence="1 5" id="KW-0479">Metal-binding</keyword>
<feature type="compositionally biased region" description="Polar residues" evidence="6">
    <location>
        <begin position="438"/>
        <end position="460"/>
    </location>
</feature>
<feature type="region of interest" description="Disordered" evidence="6">
    <location>
        <begin position="708"/>
        <end position="727"/>
    </location>
</feature>
<feature type="binding site" evidence="4">
    <location>
        <begin position="611"/>
        <end position="615"/>
    </location>
    <ligand>
        <name>AMP</name>
        <dbReference type="ChEBI" id="CHEBI:456215"/>
    </ligand>
</feature>
<dbReference type="PRINTS" id="PR00387">
    <property type="entry name" value="PDIESTERASE1"/>
</dbReference>
<dbReference type="GO" id="GO:0004114">
    <property type="term" value="F:3',5'-cyclic-nucleotide phosphodiesterase activity"/>
    <property type="evidence" value="ECO:0007669"/>
    <property type="project" value="InterPro"/>
</dbReference>
<evidence type="ECO:0000256" key="5">
    <source>
        <dbReference type="PIRSR" id="PIRSR623088-3"/>
    </source>
</evidence>
<feature type="active site" description="Proton donor" evidence="3">
    <location>
        <position position="611"/>
    </location>
</feature>
<dbReference type="GO" id="GO:0046872">
    <property type="term" value="F:metal ion binding"/>
    <property type="evidence" value="ECO:0007669"/>
    <property type="project" value="UniProtKB-KW"/>
</dbReference>
<feature type="region of interest" description="Disordered" evidence="6">
    <location>
        <begin position="904"/>
        <end position="923"/>
    </location>
</feature>
<dbReference type="GO" id="GO:0007165">
    <property type="term" value="P:signal transduction"/>
    <property type="evidence" value="ECO:0007669"/>
    <property type="project" value="InterPro"/>
</dbReference>
<dbReference type="SUPFAM" id="SSF109604">
    <property type="entry name" value="HD-domain/PDEase-like"/>
    <property type="match status" value="1"/>
</dbReference>
<dbReference type="AlphaFoldDB" id="A0A0S4JK37"/>
<name>A0A0S4JK37_BODSA</name>
<accession>A0A0S4JK37</accession>
<dbReference type="InterPro" id="IPR002073">
    <property type="entry name" value="PDEase_catalytic_dom"/>
</dbReference>
<feature type="region of interest" description="Disordered" evidence="6">
    <location>
        <begin position="166"/>
        <end position="187"/>
    </location>
</feature>
<feature type="region of interest" description="Disordered" evidence="6">
    <location>
        <begin position="965"/>
        <end position="1006"/>
    </location>
</feature>
<feature type="compositionally biased region" description="Low complexity" evidence="6">
    <location>
        <begin position="990"/>
        <end position="1004"/>
    </location>
</feature>
<evidence type="ECO:0000256" key="2">
    <source>
        <dbReference type="ARBA" id="ARBA00022801"/>
    </source>
</evidence>
<feature type="binding site" evidence="5">
    <location>
        <position position="651"/>
    </location>
    <ligand>
        <name>Zn(2+)</name>
        <dbReference type="ChEBI" id="CHEBI:29105"/>
        <label>1</label>
    </ligand>
</feature>
<feature type="region of interest" description="Disordered" evidence="6">
    <location>
        <begin position="1"/>
        <end position="28"/>
    </location>
</feature>
<dbReference type="PROSITE" id="PS51845">
    <property type="entry name" value="PDEASE_I_2"/>
    <property type="match status" value="1"/>
</dbReference>
<dbReference type="Pfam" id="PF00233">
    <property type="entry name" value="PDEase_I"/>
    <property type="match status" value="2"/>
</dbReference>
<reference evidence="9" key="1">
    <citation type="submission" date="2015-09" db="EMBL/GenBank/DDBJ databases">
        <authorList>
            <consortium name="Pathogen Informatics"/>
        </authorList>
    </citation>
    <scope>NUCLEOTIDE SEQUENCE [LARGE SCALE GENOMIC DNA]</scope>
    <source>
        <strain evidence="9">Lake Konstanz</strain>
    </source>
</reference>
<organism evidence="8 9">
    <name type="scientific">Bodo saltans</name>
    <name type="common">Flagellated protozoan</name>
    <dbReference type="NCBI Taxonomy" id="75058"/>
    <lineage>
        <taxon>Eukaryota</taxon>
        <taxon>Discoba</taxon>
        <taxon>Euglenozoa</taxon>
        <taxon>Kinetoplastea</taxon>
        <taxon>Metakinetoplastina</taxon>
        <taxon>Eubodonida</taxon>
        <taxon>Bodonidae</taxon>
        <taxon>Bodo</taxon>
    </lineage>
</organism>
<evidence type="ECO:0000256" key="1">
    <source>
        <dbReference type="ARBA" id="ARBA00022723"/>
    </source>
</evidence>
<feature type="binding site" evidence="4">
    <location>
        <position position="796"/>
    </location>
    <ligand>
        <name>AMP</name>
        <dbReference type="ChEBI" id="CHEBI:456215"/>
    </ligand>
</feature>
<sequence>MSNTPSNASLPAVRIQQPSTSHYQEQSYLGSDQDAILAAAGGAGGNGAGLVSLESTRPNSSSINSNNQQQQLHPTRPRRVSVNGGGPARSPSKGVRHQNETNEILHQRLSTALQSLRQLQANTEASTAPATTGDTFAVKLCGSIEQQLLAALETVDDTMLANSATAMSSATPSKANGGVAASSSDDMPTMMMMPRGISVDAFGASQTHHDGSSHFMNNTTSHISGGVAGLFYMQTSFASGVTPFGGELRNTRDNLQRSTSISGSPAVSPHSSFHNFKNAAAMVTGGAGQSVASVANGAVTVNRAQKGRVTSVRYDNVPDGNVADWLTDTFAPTQRRRKSLGMSLASQSQINVRSLSPALSFTADRGSSEPPPSVSIDNLLPITQIQSSGQESTTHGSDTTRRYSNKDPLSANTHPLMHGDEESERHKARDPPIPIDESLSSRNTASTPGRFSPVEQQQHAPGSVPPPPSLLQTTSVKEPLPSTLSATGGAVARALSPHSSSGATARVEAATFVRFQRSMDRLIPAVASTLDTALVLKKCGGGIPMIDDVDSEDFDIFDVVQERGVDDTFLVVATNVFARYSFMTSLSLHVPKFVSFLKCLCQCYRKENLYHNAIHATDCLQTVHIFLCVNDMRENFSDVELLSVLFAAIVHDLGQLGVNNAFLNRLGHPISQIFNAQSTLESAHAASALYLVSLPQYNFFPIPFRQSPQNSGDAQASKATQSEPGDATNLSVFVPEAPMTPDMLDDFRSLVVECLLATDMKHHTDQIRIVKGMLDSGIIGDGDFTNILRSIIHVADISNPMKMYPTYVKWMSRVVAEFWVQGDAEKKRGFPISMMCDKRNTVIGKAQHGFIQFVVRPFALEMAPIMPSVWLKRLEDNAARMQGMSQEEEGAVLQSIHDLIGDSEWADDDVGSSATASRLPDGTPTRLVDIFQQLLSQGGTWKCSADPQSEQAPAQLGALAIVPRPPHVSAAGRPPSSPPRKVKTTRATSTTPVQEQQHPQQQQPTLPPIRGALAIRPYGSASPKRTLANALTTPSPFVNQQHAATTATSYSNDVVAALRPPYRQLRDVVPTPQWMATLSSPRK</sequence>
<gene>
    <name evidence="8" type="ORF">BSAL_34625</name>
</gene>
<dbReference type="OrthoDB" id="189220at2759"/>
<feature type="compositionally biased region" description="Polar residues" evidence="6">
    <location>
        <begin position="16"/>
        <end position="28"/>
    </location>
</feature>
<proteinExistence type="predicted"/>
<evidence type="ECO:0000259" key="7">
    <source>
        <dbReference type="PROSITE" id="PS51845"/>
    </source>
</evidence>
<feature type="compositionally biased region" description="Low complexity" evidence="6">
    <location>
        <begin position="59"/>
        <end position="71"/>
    </location>
</feature>
<evidence type="ECO:0000313" key="9">
    <source>
        <dbReference type="Proteomes" id="UP000051952"/>
    </source>
</evidence>
<feature type="region of interest" description="Disordered" evidence="6">
    <location>
        <begin position="49"/>
        <end position="99"/>
    </location>
</feature>
<feature type="compositionally biased region" description="Polar residues" evidence="6">
    <location>
        <begin position="470"/>
        <end position="486"/>
    </location>
</feature>
<feature type="domain" description="PDEase" evidence="7">
    <location>
        <begin position="518"/>
        <end position="888"/>
    </location>
</feature>
<dbReference type="PANTHER" id="PTHR11347">
    <property type="entry name" value="CYCLIC NUCLEOTIDE PHOSPHODIESTERASE"/>
    <property type="match status" value="1"/>
</dbReference>
<feature type="binding site" evidence="5">
    <location>
        <position position="652"/>
    </location>
    <ligand>
        <name>Zn(2+)</name>
        <dbReference type="ChEBI" id="CHEBI:29105"/>
        <label>1</label>
    </ligand>
</feature>
<evidence type="ECO:0000256" key="6">
    <source>
        <dbReference type="SAM" id="MobiDB-lite"/>
    </source>
</evidence>
<protein>
    <submittedName>
        <fullName evidence="8">3'5'-cyclic nucleotide phosphodiesterase, putative</fullName>
    </submittedName>
</protein>
<keyword evidence="2" id="KW-0378">Hydrolase</keyword>